<keyword evidence="4" id="KW-1185">Reference proteome</keyword>
<proteinExistence type="predicted"/>
<feature type="compositionally biased region" description="Low complexity" evidence="1">
    <location>
        <begin position="92"/>
        <end position="106"/>
    </location>
</feature>
<feature type="region of interest" description="Disordered" evidence="1">
    <location>
        <begin position="1"/>
        <end position="106"/>
    </location>
</feature>
<feature type="transmembrane region" description="Helical" evidence="2">
    <location>
        <begin position="120"/>
        <end position="140"/>
    </location>
</feature>
<dbReference type="KEGG" id="blac:94353266"/>
<feature type="compositionally biased region" description="Basic and acidic residues" evidence="1">
    <location>
        <begin position="1"/>
        <end position="39"/>
    </location>
</feature>
<dbReference type="AlphaFoldDB" id="A0A976ICA0"/>
<dbReference type="GeneID" id="94353266"/>
<comment type="caution">
    <text evidence="3">The sequence shown here is derived from an EMBL/GenBank/DDBJ whole genome shotgun (WGS) entry which is preliminary data.</text>
</comment>
<dbReference type="InterPro" id="IPR011009">
    <property type="entry name" value="Kinase-like_dom_sf"/>
</dbReference>
<sequence length="239" mass="26230">MNEYSHESTLKYHDVVSKVKSRKVDNPEEEIASEHEPPSPHRLHTRTTQDNDVFLITDPPRDPSTKDSLVTSVTPDSPTAVPRNDTNAAPPTVNSKVTSGSNTNTSVAASTSSNIMSGSVVFGLLIGLVCLFFVIAVLIIRKRRSDKQNNLPSKFIHSKTISLHNAKLEPPGAFGTLSSKKKRHLQQEPLISRTDCPEELLKLAQECIAVDPTDRPTAAEALYRLQRALKAFEVAEVAL</sequence>
<gene>
    <name evidence="3" type="ORF">CCR75_009556</name>
</gene>
<evidence type="ECO:0000313" key="3">
    <source>
        <dbReference type="EMBL" id="TDH66391.1"/>
    </source>
</evidence>
<protein>
    <recommendedName>
        <fullName evidence="5">Protein kinase</fullName>
    </recommendedName>
</protein>
<dbReference type="EMBL" id="SHOA02000203">
    <property type="protein sequence ID" value="TDH66391.1"/>
    <property type="molecule type" value="Genomic_DNA"/>
</dbReference>
<name>A0A976ICA0_BRELC</name>
<evidence type="ECO:0008006" key="5">
    <source>
        <dbReference type="Google" id="ProtNLM"/>
    </source>
</evidence>
<dbReference type="Proteomes" id="UP000294530">
    <property type="component" value="Unassembled WGS sequence"/>
</dbReference>
<evidence type="ECO:0000256" key="2">
    <source>
        <dbReference type="SAM" id="Phobius"/>
    </source>
</evidence>
<dbReference type="SUPFAM" id="SSF56112">
    <property type="entry name" value="Protein kinase-like (PK-like)"/>
    <property type="match status" value="1"/>
</dbReference>
<keyword evidence="2" id="KW-1133">Transmembrane helix</keyword>
<accession>A0A976ICA0</accession>
<feature type="compositionally biased region" description="Polar residues" evidence="1">
    <location>
        <begin position="66"/>
        <end position="77"/>
    </location>
</feature>
<dbReference type="RefSeq" id="XP_067815890.1">
    <property type="nucleotide sequence ID" value="XM_067967595.1"/>
</dbReference>
<organism evidence="3 4">
    <name type="scientific">Bremia lactucae</name>
    <name type="common">Lettuce downy mildew</name>
    <dbReference type="NCBI Taxonomy" id="4779"/>
    <lineage>
        <taxon>Eukaryota</taxon>
        <taxon>Sar</taxon>
        <taxon>Stramenopiles</taxon>
        <taxon>Oomycota</taxon>
        <taxon>Peronosporomycetes</taxon>
        <taxon>Peronosporales</taxon>
        <taxon>Peronosporaceae</taxon>
        <taxon>Bremia</taxon>
    </lineage>
</organism>
<reference evidence="3 4" key="1">
    <citation type="journal article" date="2021" name="Genome Biol.">
        <title>AFLAP: assembly-free linkage analysis pipeline using k-mers from genome sequencing data.</title>
        <authorList>
            <person name="Fletcher K."/>
            <person name="Zhang L."/>
            <person name="Gil J."/>
            <person name="Han R."/>
            <person name="Cavanaugh K."/>
            <person name="Michelmore R."/>
        </authorList>
    </citation>
    <scope>NUCLEOTIDE SEQUENCE [LARGE SCALE GENOMIC DNA]</scope>
    <source>
        <strain evidence="3 4">SF5</strain>
    </source>
</reference>
<keyword evidence="2" id="KW-0472">Membrane</keyword>
<evidence type="ECO:0000313" key="4">
    <source>
        <dbReference type="Proteomes" id="UP000294530"/>
    </source>
</evidence>
<dbReference type="OrthoDB" id="163159at2759"/>
<keyword evidence="2" id="KW-0812">Transmembrane</keyword>
<evidence type="ECO:0000256" key="1">
    <source>
        <dbReference type="SAM" id="MobiDB-lite"/>
    </source>
</evidence>
<dbReference type="Gene3D" id="1.10.510.10">
    <property type="entry name" value="Transferase(Phosphotransferase) domain 1"/>
    <property type="match status" value="1"/>
</dbReference>